<dbReference type="InterPro" id="IPR023333">
    <property type="entry name" value="Proteasome_suB-type"/>
</dbReference>
<evidence type="ECO:0000256" key="2">
    <source>
        <dbReference type="ARBA" id="ARBA00022670"/>
    </source>
</evidence>
<proteinExistence type="inferred from homology"/>
<dbReference type="OrthoDB" id="276825at2759"/>
<evidence type="ECO:0008006" key="7">
    <source>
        <dbReference type="Google" id="ProtNLM"/>
    </source>
</evidence>
<evidence type="ECO:0000256" key="1">
    <source>
        <dbReference type="ARBA" id="ARBA00006053"/>
    </source>
</evidence>
<dbReference type="InterPro" id="IPR029055">
    <property type="entry name" value="Ntn_hydrolases_N"/>
</dbReference>
<dbReference type="PROSITE" id="PS51476">
    <property type="entry name" value="PROTEASOME_BETA_2"/>
    <property type="match status" value="1"/>
</dbReference>
<dbReference type="GO" id="GO:0051603">
    <property type="term" value="P:proteolysis involved in protein catabolic process"/>
    <property type="evidence" value="ECO:0007669"/>
    <property type="project" value="InterPro"/>
</dbReference>
<keyword evidence="6" id="KW-1185">Reference proteome</keyword>
<keyword evidence="2" id="KW-0645">Protease</keyword>
<protein>
    <recommendedName>
        <fullName evidence="7">ATP-dependent protease subunit HslV</fullName>
    </recommendedName>
</protein>
<dbReference type="SUPFAM" id="SSF56235">
    <property type="entry name" value="N-terminal nucleophile aminohydrolases (Ntn hydrolases)"/>
    <property type="match status" value="1"/>
</dbReference>
<dbReference type="PANTHER" id="PTHR32194:SF7">
    <property type="entry name" value="ATP-DEPENDENT PROTEASE SUBUNIT HSLV"/>
    <property type="match status" value="1"/>
</dbReference>
<keyword evidence="3" id="KW-0888">Threonine protease</keyword>
<dbReference type="Pfam" id="PF00227">
    <property type="entry name" value="Proteasome"/>
    <property type="match status" value="1"/>
</dbReference>
<evidence type="ECO:0000256" key="3">
    <source>
        <dbReference type="ARBA" id="ARBA00022698"/>
    </source>
</evidence>
<reference evidence="5 6" key="1">
    <citation type="submission" date="2016-11" db="EMBL/GenBank/DDBJ databases">
        <title>The macronuclear genome of Stentor coeruleus: a giant cell with tiny introns.</title>
        <authorList>
            <person name="Slabodnick M."/>
            <person name="Ruby J.G."/>
            <person name="Reiff S.B."/>
            <person name="Swart E.C."/>
            <person name="Gosai S."/>
            <person name="Prabakaran S."/>
            <person name="Witkowska E."/>
            <person name="Larue G.E."/>
            <person name="Fisher S."/>
            <person name="Freeman R.M."/>
            <person name="Gunawardena J."/>
            <person name="Chu W."/>
            <person name="Stover N.A."/>
            <person name="Gregory B.D."/>
            <person name="Nowacki M."/>
            <person name="Derisi J."/>
            <person name="Roy S.W."/>
            <person name="Marshall W.F."/>
            <person name="Sood P."/>
        </authorList>
    </citation>
    <scope>NUCLEOTIDE SEQUENCE [LARGE SCALE GENOMIC DNA]</scope>
    <source>
        <strain evidence="5">WM001</strain>
    </source>
</reference>
<dbReference type="AlphaFoldDB" id="A0A1R2CQ93"/>
<organism evidence="5 6">
    <name type="scientific">Stentor coeruleus</name>
    <dbReference type="NCBI Taxonomy" id="5963"/>
    <lineage>
        <taxon>Eukaryota</taxon>
        <taxon>Sar</taxon>
        <taxon>Alveolata</taxon>
        <taxon>Ciliophora</taxon>
        <taxon>Postciliodesmatophora</taxon>
        <taxon>Heterotrichea</taxon>
        <taxon>Heterotrichida</taxon>
        <taxon>Stentoridae</taxon>
        <taxon>Stentor</taxon>
    </lineage>
</organism>
<gene>
    <name evidence="5" type="ORF">SteCoe_6320</name>
</gene>
<dbReference type="EMBL" id="MPUH01000087">
    <property type="protein sequence ID" value="OMJ91153.1"/>
    <property type="molecule type" value="Genomic_DNA"/>
</dbReference>
<dbReference type="InterPro" id="IPR001353">
    <property type="entry name" value="Proteasome_sua/b"/>
</dbReference>
<dbReference type="GO" id="GO:0005839">
    <property type="term" value="C:proteasome core complex"/>
    <property type="evidence" value="ECO:0007669"/>
    <property type="project" value="InterPro"/>
</dbReference>
<evidence type="ECO:0000256" key="4">
    <source>
        <dbReference type="ARBA" id="ARBA00022801"/>
    </source>
</evidence>
<dbReference type="GO" id="GO:0004298">
    <property type="term" value="F:threonine-type endopeptidase activity"/>
    <property type="evidence" value="ECO:0007669"/>
    <property type="project" value="UniProtKB-KW"/>
</dbReference>
<sequence length="180" mass="19846">MDKLKWISTTILTVQRRNKVVMIGDGQVSLGPTVFKNDAKKVRKINENVICGFAGSAADALTLVDRLENQIEKYPNQTLRACVNVAKAWRTEKYLKSLEASLIVVDKEHIIQLDGSGNVIEINGGVIGIGSGGLFALSAAKALLHHTEMDAEEIAEKAMKIAADLCIYTNHNWVKEKIEW</sequence>
<dbReference type="PANTHER" id="PTHR32194">
    <property type="entry name" value="METALLOPROTEASE TLDD"/>
    <property type="match status" value="1"/>
</dbReference>
<comment type="caution">
    <text evidence="5">The sequence shown here is derived from an EMBL/GenBank/DDBJ whole genome shotgun (WGS) entry which is preliminary data.</text>
</comment>
<comment type="similarity">
    <text evidence="1">Belongs to the peptidase T1B family. HslV subfamily.</text>
</comment>
<evidence type="ECO:0000313" key="5">
    <source>
        <dbReference type="EMBL" id="OMJ91153.1"/>
    </source>
</evidence>
<dbReference type="NCBIfam" id="NF003964">
    <property type="entry name" value="PRK05456.1"/>
    <property type="match status" value="1"/>
</dbReference>
<accession>A0A1R2CQ93</accession>
<evidence type="ECO:0000313" key="6">
    <source>
        <dbReference type="Proteomes" id="UP000187209"/>
    </source>
</evidence>
<name>A0A1R2CQ93_9CILI</name>
<dbReference type="GO" id="GO:0009376">
    <property type="term" value="C:HslUV protease complex"/>
    <property type="evidence" value="ECO:0007669"/>
    <property type="project" value="InterPro"/>
</dbReference>
<dbReference type="Gene3D" id="3.60.20.10">
    <property type="entry name" value="Glutamine Phosphoribosylpyrophosphate, subunit 1, domain 1"/>
    <property type="match status" value="1"/>
</dbReference>
<dbReference type="Proteomes" id="UP000187209">
    <property type="component" value="Unassembled WGS sequence"/>
</dbReference>
<dbReference type="InterPro" id="IPR022281">
    <property type="entry name" value="ATP-dep_Prtase_HsIV_su"/>
</dbReference>
<keyword evidence="4" id="KW-0378">Hydrolase</keyword>
<dbReference type="NCBIfam" id="TIGR03692">
    <property type="entry name" value="ATP_dep_HslV"/>
    <property type="match status" value="1"/>
</dbReference>